<evidence type="ECO:0000256" key="5">
    <source>
        <dbReference type="ARBA" id="ARBA00022723"/>
    </source>
</evidence>
<dbReference type="PROSITE" id="PS52035">
    <property type="entry name" value="PEPTIDASE_M14"/>
    <property type="match status" value="1"/>
</dbReference>
<dbReference type="InterPro" id="IPR057247">
    <property type="entry name" value="CARBOXYPEPT_ZN_2"/>
</dbReference>
<evidence type="ECO:0000256" key="4">
    <source>
        <dbReference type="ARBA" id="ARBA00022670"/>
    </source>
</evidence>
<evidence type="ECO:0000259" key="11">
    <source>
        <dbReference type="PROSITE" id="PS52035"/>
    </source>
</evidence>
<comment type="cofactor">
    <cofactor evidence="1">
        <name>Zn(2+)</name>
        <dbReference type="ChEBI" id="CHEBI:29105"/>
    </cofactor>
</comment>
<evidence type="ECO:0000256" key="3">
    <source>
        <dbReference type="ARBA" id="ARBA00022645"/>
    </source>
</evidence>
<keyword evidence="3 12" id="KW-0121">Carboxypeptidase</keyword>
<reference evidence="12 13" key="1">
    <citation type="journal article" date="2019" name="PLoS Biol.">
        <title>Sex chromosomes control vertical transmission of feminizing Wolbachia symbionts in an isopod.</title>
        <authorList>
            <person name="Becking T."/>
            <person name="Chebbi M.A."/>
            <person name="Giraud I."/>
            <person name="Moumen B."/>
            <person name="Laverre T."/>
            <person name="Caubet Y."/>
            <person name="Peccoud J."/>
            <person name="Gilbert C."/>
            <person name="Cordaux R."/>
        </authorList>
    </citation>
    <scope>NUCLEOTIDE SEQUENCE [LARGE SCALE GENOMIC DNA]</scope>
    <source>
        <strain evidence="12">ANa2</strain>
        <tissue evidence="12">Whole body excluding digestive tract and cuticle</tissue>
    </source>
</reference>
<dbReference type="PANTHER" id="PTHR11705">
    <property type="entry name" value="PROTEASE FAMILY M14 CARBOXYPEPTIDASE A,B"/>
    <property type="match status" value="1"/>
</dbReference>
<keyword evidence="8" id="KW-0862">Zinc</keyword>
<feature type="active site" description="Proton donor/acceptor" evidence="10">
    <location>
        <position position="154"/>
    </location>
</feature>
<protein>
    <submittedName>
        <fullName evidence="12">Carboxypeptidase A4</fullName>
    </submittedName>
</protein>
<evidence type="ECO:0000256" key="8">
    <source>
        <dbReference type="ARBA" id="ARBA00022833"/>
    </source>
</evidence>
<keyword evidence="7" id="KW-0378">Hydrolase</keyword>
<dbReference type="PROSITE" id="PS00133">
    <property type="entry name" value="CARBOXYPEPT_ZN_2"/>
    <property type="match status" value="1"/>
</dbReference>
<proteinExistence type="inferred from homology"/>
<dbReference type="GO" id="GO:0005615">
    <property type="term" value="C:extracellular space"/>
    <property type="evidence" value="ECO:0007669"/>
    <property type="project" value="TreeGrafter"/>
</dbReference>
<dbReference type="InterPro" id="IPR000834">
    <property type="entry name" value="Peptidase_M14"/>
</dbReference>
<dbReference type="GO" id="GO:0004181">
    <property type="term" value="F:metallocarboxypeptidase activity"/>
    <property type="evidence" value="ECO:0007669"/>
    <property type="project" value="InterPro"/>
</dbReference>
<dbReference type="GO" id="GO:0008270">
    <property type="term" value="F:zinc ion binding"/>
    <property type="evidence" value="ECO:0007669"/>
    <property type="project" value="InterPro"/>
</dbReference>
<evidence type="ECO:0000313" key="12">
    <source>
        <dbReference type="EMBL" id="KAB7496909.1"/>
    </source>
</evidence>
<evidence type="ECO:0000313" key="13">
    <source>
        <dbReference type="Proteomes" id="UP000326759"/>
    </source>
</evidence>
<keyword evidence="13" id="KW-1185">Reference proteome</keyword>
<comment type="caution">
    <text evidence="12">The sequence shown here is derived from an EMBL/GenBank/DDBJ whole genome shotgun (WGS) entry which is preliminary data.</text>
</comment>
<organism evidence="12 13">
    <name type="scientific">Armadillidium nasatum</name>
    <dbReference type="NCBI Taxonomy" id="96803"/>
    <lineage>
        <taxon>Eukaryota</taxon>
        <taxon>Metazoa</taxon>
        <taxon>Ecdysozoa</taxon>
        <taxon>Arthropoda</taxon>
        <taxon>Crustacea</taxon>
        <taxon>Multicrustacea</taxon>
        <taxon>Malacostraca</taxon>
        <taxon>Eumalacostraca</taxon>
        <taxon>Peracarida</taxon>
        <taxon>Isopoda</taxon>
        <taxon>Oniscidea</taxon>
        <taxon>Crinocheta</taxon>
        <taxon>Armadillidiidae</taxon>
        <taxon>Armadillidium</taxon>
    </lineage>
</organism>
<evidence type="ECO:0000256" key="7">
    <source>
        <dbReference type="ARBA" id="ARBA00022801"/>
    </source>
</evidence>
<dbReference type="OrthoDB" id="3626597at2759"/>
<feature type="domain" description="Peptidase M14" evidence="11">
    <location>
        <begin position="1"/>
        <end position="188"/>
    </location>
</feature>
<keyword evidence="9" id="KW-0482">Metalloprotease</keyword>
<evidence type="ECO:0000256" key="2">
    <source>
        <dbReference type="ARBA" id="ARBA00005988"/>
    </source>
</evidence>
<dbReference type="Proteomes" id="UP000326759">
    <property type="component" value="Unassembled WGS sequence"/>
</dbReference>
<sequence>MATNLLGRKMWRKNRNKYNDSSCYGIDLNRNFDDHFGVAGSSDDPCDDKYQGPSPASEPEIQANQEAILELIDTADLKIFFSIHSYRQLWMYPFGYTDDLPPNAEELSRLTQIGVNALEAVYGTQYEYGPIDPASGSSVDFAYDNGVVIGFAMELRDTGEYGFLLPADQIAPTGKETWAGIIASALAA</sequence>
<dbReference type="Gene3D" id="3.40.630.10">
    <property type="entry name" value="Zn peptidases"/>
    <property type="match status" value="1"/>
</dbReference>
<evidence type="ECO:0000256" key="10">
    <source>
        <dbReference type="PROSITE-ProRule" id="PRU01379"/>
    </source>
</evidence>
<keyword evidence="5" id="KW-0479">Metal-binding</keyword>
<evidence type="ECO:0000256" key="9">
    <source>
        <dbReference type="ARBA" id="ARBA00023049"/>
    </source>
</evidence>
<keyword evidence="6" id="KW-0732">Signal</keyword>
<evidence type="ECO:0000256" key="1">
    <source>
        <dbReference type="ARBA" id="ARBA00001947"/>
    </source>
</evidence>
<dbReference type="FunFam" id="3.40.630.10:FF:000084">
    <property type="entry name" value="Carboxypeptidase B2"/>
    <property type="match status" value="1"/>
</dbReference>
<keyword evidence="4" id="KW-0645">Protease</keyword>
<dbReference type="SUPFAM" id="SSF53187">
    <property type="entry name" value="Zn-dependent exopeptidases"/>
    <property type="match status" value="1"/>
</dbReference>
<dbReference type="EMBL" id="SEYY01020921">
    <property type="protein sequence ID" value="KAB7496909.1"/>
    <property type="molecule type" value="Genomic_DNA"/>
</dbReference>
<accession>A0A5N5ST84</accession>
<evidence type="ECO:0000256" key="6">
    <source>
        <dbReference type="ARBA" id="ARBA00022729"/>
    </source>
</evidence>
<dbReference type="AlphaFoldDB" id="A0A5N5ST84"/>
<gene>
    <name evidence="12" type="primary">CPA4</name>
    <name evidence="12" type="ORF">Anas_08822</name>
</gene>
<name>A0A5N5ST84_9CRUS</name>
<dbReference type="PANTHER" id="PTHR11705:SF91">
    <property type="entry name" value="FI01817P-RELATED"/>
    <property type="match status" value="1"/>
</dbReference>
<dbReference type="Pfam" id="PF00246">
    <property type="entry name" value="Peptidase_M14"/>
    <property type="match status" value="1"/>
</dbReference>
<comment type="similarity">
    <text evidence="2 10">Belongs to the peptidase M14 family.</text>
</comment>
<dbReference type="SMART" id="SM00631">
    <property type="entry name" value="Zn_pept"/>
    <property type="match status" value="1"/>
</dbReference>
<dbReference type="GO" id="GO:0006508">
    <property type="term" value="P:proteolysis"/>
    <property type="evidence" value="ECO:0007669"/>
    <property type="project" value="UniProtKB-KW"/>
</dbReference>